<keyword evidence="4" id="KW-0677">Repeat</keyword>
<dbReference type="PANTHER" id="PTHR12442">
    <property type="entry name" value="DYNEIN INTERMEDIATE CHAIN"/>
    <property type="match status" value="1"/>
</dbReference>
<dbReference type="PANTHER" id="PTHR12442:SF26">
    <property type="entry name" value="CYTOPLASMIC DYNEIN 2 INTERMEDIATE CHAIN 2"/>
    <property type="match status" value="1"/>
</dbReference>
<evidence type="ECO:0000256" key="4">
    <source>
        <dbReference type="ARBA" id="ARBA00022737"/>
    </source>
</evidence>
<keyword evidence="7" id="KW-1185">Reference proteome</keyword>
<dbReference type="Proteomes" id="UP000784294">
    <property type="component" value="Unassembled WGS sequence"/>
</dbReference>
<comment type="subcellular location">
    <subcellularLocation>
        <location evidence="1">Cytoplasm</location>
    </subcellularLocation>
</comment>
<evidence type="ECO:0000256" key="1">
    <source>
        <dbReference type="ARBA" id="ARBA00004496"/>
    </source>
</evidence>
<dbReference type="GO" id="GO:0005868">
    <property type="term" value="C:cytoplasmic dynein complex"/>
    <property type="evidence" value="ECO:0007669"/>
    <property type="project" value="TreeGrafter"/>
</dbReference>
<dbReference type="GO" id="GO:0042073">
    <property type="term" value="P:intraciliary transport"/>
    <property type="evidence" value="ECO:0007669"/>
    <property type="project" value="TreeGrafter"/>
</dbReference>
<dbReference type="GO" id="GO:0045504">
    <property type="term" value="F:dynein heavy chain binding"/>
    <property type="evidence" value="ECO:0007669"/>
    <property type="project" value="TreeGrafter"/>
</dbReference>
<evidence type="ECO:0000256" key="5">
    <source>
        <dbReference type="SAM" id="MobiDB-lite"/>
    </source>
</evidence>
<dbReference type="EMBL" id="CAAALY010249770">
    <property type="protein sequence ID" value="VEL35412.1"/>
    <property type="molecule type" value="Genomic_DNA"/>
</dbReference>
<accession>A0A3S5B6S0</accession>
<keyword evidence="3" id="KW-0853">WD repeat</keyword>
<evidence type="ECO:0000256" key="3">
    <source>
        <dbReference type="ARBA" id="ARBA00022574"/>
    </source>
</evidence>
<reference evidence="6" key="1">
    <citation type="submission" date="2018-11" db="EMBL/GenBank/DDBJ databases">
        <authorList>
            <consortium name="Pathogen Informatics"/>
        </authorList>
    </citation>
    <scope>NUCLEOTIDE SEQUENCE</scope>
</reference>
<dbReference type="InterPro" id="IPR015943">
    <property type="entry name" value="WD40/YVTN_repeat-like_dom_sf"/>
</dbReference>
<proteinExistence type="predicted"/>
<dbReference type="Gene3D" id="2.130.10.10">
    <property type="entry name" value="YVTN repeat-like/Quinoprotein amine dehydrogenase"/>
    <property type="match status" value="1"/>
</dbReference>
<evidence type="ECO:0000256" key="2">
    <source>
        <dbReference type="ARBA" id="ARBA00022490"/>
    </source>
</evidence>
<dbReference type="OrthoDB" id="445052at2759"/>
<dbReference type="SUPFAM" id="SSF50978">
    <property type="entry name" value="WD40 repeat-like"/>
    <property type="match status" value="1"/>
</dbReference>
<organism evidence="6 7">
    <name type="scientific">Protopolystoma xenopodis</name>
    <dbReference type="NCBI Taxonomy" id="117903"/>
    <lineage>
        <taxon>Eukaryota</taxon>
        <taxon>Metazoa</taxon>
        <taxon>Spiralia</taxon>
        <taxon>Lophotrochozoa</taxon>
        <taxon>Platyhelminthes</taxon>
        <taxon>Monogenea</taxon>
        <taxon>Polyopisthocotylea</taxon>
        <taxon>Polystomatidea</taxon>
        <taxon>Polystomatidae</taxon>
        <taxon>Protopolystoma</taxon>
    </lineage>
</organism>
<dbReference type="SMART" id="SM00320">
    <property type="entry name" value="WD40"/>
    <property type="match status" value="2"/>
</dbReference>
<name>A0A3S5B6S0_9PLAT</name>
<feature type="region of interest" description="Disordered" evidence="5">
    <location>
        <begin position="242"/>
        <end position="271"/>
    </location>
</feature>
<dbReference type="GO" id="GO:0097014">
    <property type="term" value="C:ciliary plasm"/>
    <property type="evidence" value="ECO:0007669"/>
    <property type="project" value="TreeGrafter"/>
</dbReference>
<gene>
    <name evidence="6" type="ORF">PXEA_LOCUS28852</name>
</gene>
<sequence length="298" mass="32695">MDQPGYLSGQTDFSMLGQKNISTLGEFLYNMKDKTSENAKRSVGIASARMNPHQADCKFVVGTESGGILICHIGECDSKAIQSDKRHELDLDSPVRFALSRHYGYINSLDWSAFHPNLLVSIINSRTLQLYHTLRKSPLASLTTDLGGLTCIRFCPTSPCLLAVTSENSVVSLYRICCNYGEAEYDIELDTGDHNSEQDSTITSTESRLDSEVGVEPQKPTFSLRLVRQLCISNGIATRTSTASGVRSETSSARVRQTEEEENSMDFPVANKGDDIQSVQGEASYAAPLLCAEFNPVE</sequence>
<dbReference type="InterPro" id="IPR036322">
    <property type="entry name" value="WD40_repeat_dom_sf"/>
</dbReference>
<dbReference type="InterPro" id="IPR050687">
    <property type="entry name" value="Dynein_IC"/>
</dbReference>
<dbReference type="AlphaFoldDB" id="A0A3S5B6S0"/>
<protein>
    <submittedName>
        <fullName evidence="6">Uncharacterized protein</fullName>
    </submittedName>
</protein>
<feature type="compositionally biased region" description="Polar residues" evidence="5">
    <location>
        <begin position="242"/>
        <end position="255"/>
    </location>
</feature>
<dbReference type="GO" id="GO:0045503">
    <property type="term" value="F:dynein light chain binding"/>
    <property type="evidence" value="ECO:0007669"/>
    <property type="project" value="TreeGrafter"/>
</dbReference>
<evidence type="ECO:0000313" key="6">
    <source>
        <dbReference type="EMBL" id="VEL35412.1"/>
    </source>
</evidence>
<dbReference type="InterPro" id="IPR001680">
    <property type="entry name" value="WD40_rpt"/>
</dbReference>
<evidence type="ECO:0000313" key="7">
    <source>
        <dbReference type="Proteomes" id="UP000784294"/>
    </source>
</evidence>
<comment type="caution">
    <text evidence="6">The sequence shown here is derived from an EMBL/GenBank/DDBJ whole genome shotgun (WGS) entry which is preliminary data.</text>
</comment>
<keyword evidence="2" id="KW-0963">Cytoplasm</keyword>